<gene>
    <name evidence="1" type="ORF">JIN81_18385</name>
</gene>
<evidence type="ECO:0000313" key="2">
    <source>
        <dbReference type="Proteomes" id="UP000658278"/>
    </source>
</evidence>
<dbReference type="RefSeq" id="WP_200283443.1">
    <property type="nucleotide sequence ID" value="NZ_JAENII010000025.1"/>
</dbReference>
<protein>
    <submittedName>
        <fullName evidence="1">Uncharacterized protein</fullName>
    </submittedName>
</protein>
<proteinExistence type="predicted"/>
<name>A0A934VHT3_9BACT</name>
<sequence>MKLLEMIHEGVFLAVCCAGLAQADVVVESPNPQEEFAQHVILGREIDSDVRLAIVEDDPELKPEGFRIALKDGVIHQPIP</sequence>
<dbReference type="EMBL" id="JAENII010000025">
    <property type="protein sequence ID" value="MBK1829010.1"/>
    <property type="molecule type" value="Genomic_DNA"/>
</dbReference>
<accession>A0A934VHT3</accession>
<keyword evidence="2" id="KW-1185">Reference proteome</keyword>
<evidence type="ECO:0000313" key="1">
    <source>
        <dbReference type="EMBL" id="MBK1829010.1"/>
    </source>
</evidence>
<dbReference type="AlphaFoldDB" id="A0A934VHT3"/>
<organism evidence="1 2">
    <name type="scientific">Haloferula rosea</name>
    <dbReference type="NCBI Taxonomy" id="490093"/>
    <lineage>
        <taxon>Bacteria</taxon>
        <taxon>Pseudomonadati</taxon>
        <taxon>Verrucomicrobiota</taxon>
        <taxon>Verrucomicrobiia</taxon>
        <taxon>Verrucomicrobiales</taxon>
        <taxon>Verrucomicrobiaceae</taxon>
        <taxon>Haloferula</taxon>
    </lineage>
</organism>
<dbReference type="Proteomes" id="UP000658278">
    <property type="component" value="Unassembled WGS sequence"/>
</dbReference>
<reference evidence="1" key="1">
    <citation type="submission" date="2021-01" db="EMBL/GenBank/DDBJ databases">
        <title>Modified the classification status of verrucomicrobia.</title>
        <authorList>
            <person name="Feng X."/>
        </authorList>
    </citation>
    <scope>NUCLEOTIDE SEQUENCE</scope>
    <source>
        <strain evidence="1">KCTC 22201</strain>
    </source>
</reference>
<comment type="caution">
    <text evidence="1">The sequence shown here is derived from an EMBL/GenBank/DDBJ whole genome shotgun (WGS) entry which is preliminary data.</text>
</comment>